<feature type="transmembrane region" description="Helical" evidence="7">
    <location>
        <begin position="7"/>
        <end position="24"/>
    </location>
</feature>
<feature type="transmembrane region" description="Helical" evidence="7">
    <location>
        <begin position="70"/>
        <end position="88"/>
    </location>
</feature>
<dbReference type="PANTHER" id="PTHR33778">
    <property type="entry name" value="PROTEIN MGTC"/>
    <property type="match status" value="1"/>
</dbReference>
<feature type="transmembrane region" description="Helical" evidence="7">
    <location>
        <begin position="36"/>
        <end position="55"/>
    </location>
</feature>
<comment type="similarity">
    <text evidence="2">Belongs to the MgtC/SapB family.</text>
</comment>
<name>A0A0F7BZN1_BRELA</name>
<dbReference type="PRINTS" id="PR01837">
    <property type="entry name" value="MGTCSAPBPROT"/>
</dbReference>
<dbReference type="AlphaFoldDB" id="A0A0F7BZN1"/>
<gene>
    <name evidence="9" type="ORF">EX87_07620</name>
</gene>
<organism evidence="9">
    <name type="scientific">Brevibacillus laterosporus</name>
    <name type="common">Bacillus laterosporus</name>
    <dbReference type="NCBI Taxonomy" id="1465"/>
    <lineage>
        <taxon>Bacteria</taxon>
        <taxon>Bacillati</taxon>
        <taxon>Bacillota</taxon>
        <taxon>Bacilli</taxon>
        <taxon>Bacillales</taxon>
        <taxon>Paenibacillaceae</taxon>
        <taxon>Brevibacillus</taxon>
    </lineage>
</organism>
<evidence type="ECO:0000256" key="1">
    <source>
        <dbReference type="ARBA" id="ARBA00004651"/>
    </source>
</evidence>
<dbReference type="PANTHER" id="PTHR33778:SF1">
    <property type="entry name" value="MAGNESIUM TRANSPORTER YHID-RELATED"/>
    <property type="match status" value="1"/>
</dbReference>
<feature type="transmembrane region" description="Helical" evidence="7">
    <location>
        <begin position="100"/>
        <end position="131"/>
    </location>
</feature>
<comment type="subcellular location">
    <subcellularLocation>
        <location evidence="1">Cell membrane</location>
        <topology evidence="1">Multi-pass membrane protein</topology>
    </subcellularLocation>
</comment>
<evidence type="ECO:0000256" key="2">
    <source>
        <dbReference type="ARBA" id="ARBA00009298"/>
    </source>
</evidence>
<dbReference type="EMBL" id="CP011074">
    <property type="protein sequence ID" value="AKF93513.1"/>
    <property type="molecule type" value="Genomic_DNA"/>
</dbReference>
<keyword evidence="9" id="KW-0489">Methyltransferase</keyword>
<feature type="domain" description="MgtC/SapB/SrpB/YhiD N-terminal" evidence="8">
    <location>
        <begin position="11"/>
        <end position="135"/>
    </location>
</feature>
<dbReference type="InterPro" id="IPR049177">
    <property type="entry name" value="MgtC_SapB_SrpB_YhiD_N"/>
</dbReference>
<dbReference type="GO" id="GO:0008168">
    <property type="term" value="F:methyltransferase activity"/>
    <property type="evidence" value="ECO:0007669"/>
    <property type="project" value="UniProtKB-KW"/>
</dbReference>
<evidence type="ECO:0000313" key="9">
    <source>
        <dbReference type="EMBL" id="AKF93513.1"/>
    </source>
</evidence>
<evidence type="ECO:0000256" key="7">
    <source>
        <dbReference type="SAM" id="Phobius"/>
    </source>
</evidence>
<dbReference type="GO" id="GO:0032259">
    <property type="term" value="P:methylation"/>
    <property type="evidence" value="ECO:0007669"/>
    <property type="project" value="UniProtKB-KW"/>
</dbReference>
<sequence>MAMEWELLLRLFVGGLCGALIGFERKSRQKAAGLRTHFLVAVGSSLIMIVSKYAFFDVLGDSVKLDPSRIAANVVSGIGFLGAGTILVQKQSIRGLTTAAGLWATAGIGLAIGSGMYGIGFCATILVLIGLEILDRSLQLLFPKTMRLVVHLQGQNHVRDVIDKLENNGIKITTYQVEMPDEEENSKTMLDLQIQAQLSTEINHMLLEIQDMSGVTFVRMDK</sequence>
<proteinExistence type="inferred from homology"/>
<dbReference type="InterPro" id="IPR003416">
    <property type="entry name" value="MgtC/SapB/SrpB/YhiD_fam"/>
</dbReference>
<evidence type="ECO:0000256" key="5">
    <source>
        <dbReference type="ARBA" id="ARBA00022989"/>
    </source>
</evidence>
<dbReference type="Pfam" id="PF02308">
    <property type="entry name" value="MgtC"/>
    <property type="match status" value="1"/>
</dbReference>
<evidence type="ECO:0000256" key="3">
    <source>
        <dbReference type="ARBA" id="ARBA00022475"/>
    </source>
</evidence>
<evidence type="ECO:0000256" key="4">
    <source>
        <dbReference type="ARBA" id="ARBA00022692"/>
    </source>
</evidence>
<evidence type="ECO:0000259" key="8">
    <source>
        <dbReference type="Pfam" id="PF02308"/>
    </source>
</evidence>
<keyword evidence="5 7" id="KW-1133">Transmembrane helix</keyword>
<protein>
    <submittedName>
        <fullName evidence="9">Methyltransferase</fullName>
    </submittedName>
</protein>
<keyword evidence="3" id="KW-1003">Cell membrane</keyword>
<reference evidence="9" key="1">
    <citation type="submission" date="2015-03" db="EMBL/GenBank/DDBJ databases">
        <title>MIGS Cultured Bacterial/Archaeal sample from Brevibacillus laterosporus.</title>
        <authorList>
            <person name="Zeng D."/>
            <person name="Zhu L."/>
            <person name="Dong G."/>
            <person name="Ye W."/>
            <person name="Ren D."/>
            <person name="Wu L."/>
            <person name="Xu J."/>
            <person name="Li G."/>
            <person name="Guo L."/>
        </authorList>
    </citation>
    <scope>NUCLEOTIDE SEQUENCE</scope>
    <source>
        <strain evidence="9">B9</strain>
    </source>
</reference>
<dbReference type="RefSeq" id="WP_031412371.1">
    <property type="nucleotide sequence ID" value="NZ_CP011074.1"/>
</dbReference>
<keyword evidence="4 7" id="KW-0812">Transmembrane</keyword>
<keyword evidence="9" id="KW-0808">Transferase</keyword>
<dbReference type="GO" id="GO:0005886">
    <property type="term" value="C:plasma membrane"/>
    <property type="evidence" value="ECO:0007669"/>
    <property type="project" value="UniProtKB-SubCell"/>
</dbReference>
<keyword evidence="6 7" id="KW-0472">Membrane</keyword>
<evidence type="ECO:0000256" key="6">
    <source>
        <dbReference type="ARBA" id="ARBA00023136"/>
    </source>
</evidence>
<accession>A0A0F7BZN1</accession>
<dbReference type="NCBIfam" id="NF007431">
    <property type="entry name" value="PRK09977.1"/>
    <property type="match status" value="1"/>
</dbReference>